<evidence type="ECO:0000256" key="4">
    <source>
        <dbReference type="ARBA" id="ARBA00022840"/>
    </source>
</evidence>
<keyword evidence="3" id="KW-0347">Helicase</keyword>
<organism evidence="7 8">
    <name type="scientific">Potamilus streckersoni</name>
    <dbReference type="NCBI Taxonomy" id="2493646"/>
    <lineage>
        <taxon>Eukaryota</taxon>
        <taxon>Metazoa</taxon>
        <taxon>Spiralia</taxon>
        <taxon>Lophotrochozoa</taxon>
        <taxon>Mollusca</taxon>
        <taxon>Bivalvia</taxon>
        <taxon>Autobranchia</taxon>
        <taxon>Heteroconchia</taxon>
        <taxon>Palaeoheterodonta</taxon>
        <taxon>Unionida</taxon>
        <taxon>Unionoidea</taxon>
        <taxon>Unionidae</taxon>
        <taxon>Ambleminae</taxon>
        <taxon>Lampsilini</taxon>
        <taxon>Potamilus</taxon>
    </lineage>
</organism>
<dbReference type="PANTHER" id="PTHR14025:SF20">
    <property type="entry name" value="FANCONI ANEMIA GROUP M PROTEIN"/>
    <property type="match status" value="1"/>
</dbReference>
<dbReference type="Gene3D" id="1.10.150.20">
    <property type="entry name" value="5' to 3' exonuclease, C-terminal subdomain"/>
    <property type="match status" value="1"/>
</dbReference>
<reference evidence="7" key="2">
    <citation type="journal article" date="2021" name="Genome Biol. Evol.">
        <title>Developing a high-quality reference genome for a parasitic bivalve with doubly uniparental inheritance (Bivalvia: Unionida).</title>
        <authorList>
            <person name="Smith C.H."/>
        </authorList>
    </citation>
    <scope>NUCLEOTIDE SEQUENCE</scope>
    <source>
        <strain evidence="7">CHS0354</strain>
        <tissue evidence="7">Mantle</tissue>
    </source>
</reference>
<comment type="caution">
    <text evidence="7">The sequence shown here is derived from an EMBL/GenBank/DDBJ whole genome shotgun (WGS) entry which is preliminary data.</text>
</comment>
<dbReference type="PANTHER" id="PTHR14025">
    <property type="entry name" value="FANCONI ANEMIA GROUP M FANCM FAMILY MEMBER"/>
    <property type="match status" value="1"/>
</dbReference>
<evidence type="ECO:0000256" key="5">
    <source>
        <dbReference type="SAM" id="MobiDB-lite"/>
    </source>
</evidence>
<keyword evidence="4" id="KW-0067">ATP-binding</keyword>
<evidence type="ECO:0000313" key="8">
    <source>
        <dbReference type="Proteomes" id="UP001195483"/>
    </source>
</evidence>
<dbReference type="SUPFAM" id="SSF52980">
    <property type="entry name" value="Restriction endonuclease-like"/>
    <property type="match status" value="1"/>
</dbReference>
<evidence type="ECO:0000256" key="2">
    <source>
        <dbReference type="ARBA" id="ARBA00022801"/>
    </source>
</evidence>
<dbReference type="EMBL" id="JAEAOA010002269">
    <property type="protein sequence ID" value="KAK3583332.1"/>
    <property type="molecule type" value="Genomic_DNA"/>
</dbReference>
<evidence type="ECO:0000256" key="3">
    <source>
        <dbReference type="ARBA" id="ARBA00022806"/>
    </source>
</evidence>
<dbReference type="GO" id="GO:0016787">
    <property type="term" value="F:hydrolase activity"/>
    <property type="evidence" value="ECO:0007669"/>
    <property type="project" value="UniProtKB-KW"/>
</dbReference>
<dbReference type="GO" id="GO:0036297">
    <property type="term" value="P:interstrand cross-link repair"/>
    <property type="evidence" value="ECO:0007669"/>
    <property type="project" value="TreeGrafter"/>
</dbReference>
<dbReference type="InterPro" id="IPR047418">
    <property type="entry name" value="XPF_nuclease_FANCM"/>
</dbReference>
<dbReference type="GO" id="GO:0045003">
    <property type="term" value="P:double-strand break repair via synthesis-dependent strand annealing"/>
    <property type="evidence" value="ECO:0007669"/>
    <property type="project" value="TreeGrafter"/>
</dbReference>
<reference evidence="7" key="1">
    <citation type="journal article" date="2021" name="Genome Biol. Evol.">
        <title>A High-Quality Reference Genome for a Parasitic Bivalve with Doubly Uniparental Inheritance (Bivalvia: Unionida).</title>
        <authorList>
            <person name="Smith C.H."/>
        </authorList>
    </citation>
    <scope>NUCLEOTIDE SEQUENCE</scope>
    <source>
        <strain evidence="7">CHS0354</strain>
    </source>
</reference>
<dbReference type="GO" id="GO:0005524">
    <property type="term" value="F:ATP binding"/>
    <property type="evidence" value="ECO:0007669"/>
    <property type="project" value="UniProtKB-KW"/>
</dbReference>
<proteinExistence type="predicted"/>
<feature type="region of interest" description="Disordered" evidence="5">
    <location>
        <begin position="1586"/>
        <end position="1606"/>
    </location>
</feature>
<name>A0AAE0S135_9BIVA</name>
<feature type="region of interest" description="Disordered" evidence="5">
    <location>
        <begin position="1416"/>
        <end position="1439"/>
    </location>
</feature>
<sequence length="1994" mass="226528">MGCLLVDPGMVIGIYCFKEVASMTIPEGLGHFPRYEKTLNPEDDNYGLEMATYLNEDDILKPVQTKSYSDGIKHFCVPLSESTEIDTRQFRRKRRNSAYITDFHEDCGVNSGQVCNRKTKKRKTDLPDIEIQQEEILSDEVELPPFDLDDKNPIDKGLSKRFSCILNENQMFEDSKERQYNLKPSEKCFSSDALVNQMKCAPQKNLDNCKETLPMVMQKSYNRRKMESDLLRKNSKGVKKNHTKVRQSVVEVIADLDDHDFDMPEKNEFQNSDQLNPISSPGNECDRIVFSNIDELSNINFDVEDENIREIFKLLPLIRGVRHSNSHKLIGAKDIDNACSVYSVRSPPSVVDMVETLNAPHVEHGSICLDITQIAEEWEKENQINNSGDINSVLDLEKCENNFEKFKKGPAELPSVCQKQLGSSKNIHAQLDSIKNKSENPHVSKISKLVNDLTTYTGIKEELKKLSENFEHGPTDVLRNGISDSKCFTVHSEESISLEDALLVSKHDNEGTVPTLLGNPGMNQDGGSSKHTKQGNFDICKVEAKTSVNSKQQLLSIGRDDVRHEKALVSNKQTPAEKFLVLNAEKMDNGVTDLESHKNSDDSDIEEMHILCLEMSRKCASSSLAKNCTSLVKRSPVVSCLNHGHDGHKDCTDKLSDVTDIIPLNQKEDSSTEKEIISSCLKSLKSRICSKFEKSVCDFPDGDSRYRQNQILNIAQGDTSSLDLDKNLNMHGYSPSSDSRSKLNSRNKRKDINSQQTCSEDSITKMQTKLLLPICDTENIEHEKVYLEKDRSRIDSSQFVRNNSFNEIFGDDSDFDGLEAVETSWAKKDTSTQFTFTQALDCVNNSLVLSTEPTDTSSGDRHLKGIAASVSKQKAVDANFNEAGRSDSRVVNSMAAPFMHMSEKDKESLPLKETHITKENTKYQKQNHDAYLVKNTANYGPTTSGLSNFDDDQIEFPEFDLGFDLDEDIVPPSPCSTKFSQSSLSNQKSFYSRRSLKLSSKDESLSEHSCIVPSDSKIQIVKHAKLNLNSRDENKSDDVFVGVNRKNNNNNQTGKGNFETIVEVFDLEKEQSLKNTGNEDKLRRKSFNYIVDSKSLDVERQNKNGIGSDEKLQRMDQDMQDEEKIKSFNSEDLKRHNNGSVAKGNDCSYAVSDKTKMNLTSRLEKMGKGLSVGHDLASNKQTKAIKNMHTVVKSFPTEDKSNEDFISQEEEVVFVSFSLQYEDDLLKELVQTEDQSIAKSVGQYKPLTQSSQGTKFRRNFHGTDTHVPHLVENTNGEEPDIFIENDSDMQNMSVANESDMDDSFVVMGKKRKMAILSSPESPDYSSKIRKMDSGNLDCQSSIMNTDLNDTKSSKACLSFDLANVQNENEDEDFKSSSLWFSKQAQNKDVEKPKRLVKGSVKIKSDIEKEVNSCMATRDRKKKGSLRSNPFIEHEAEVDEDDLLQVSEDEADHSDLDHWDESFINDATQVSQAQDDMHAIYLKSIRSPIHHPERGRFKLQNHYHRRNVFSQIPEEDESQYMEDSFCVADEDVEELSLVSEDDDEAEIKILKEISAPRRRRTRNSKKENFKAKLKATNKTNRRWMRTIADSSSSDEELDKKENVNSSKKEFSRTFEMKKGLFLPSIDDEEDVCDNAITNMCISKNNTYVHGFKESVCAMNTNPVVKDIHCKTTEELRQERLKRQKEKQEEFRRKTAEMAGLQNIKIGCDMKDKEHGKMEEQMTKLKSKISCTSVENATKPHKNEPNIITPKLKEEESSMDMITDINTRKSAKKFVLLVDSREISGAQDIVSTLRFQHNIHVCAAQLPGCDYIVSNRMAVDRKQWSEFSNGSNRVRLIERMQYFAELYDQPCLILESDRTKLGDDKSHRPIHWTKYVDKTLSQLIRSNIRLFYTNDQIETAALLAELCQLEHRKNMAISVPLELNSQQQSIAEFLCTVPKLSYIHVLNLCNGFRTLSDLVDSSVTSIEKKGQISQSRAMEVYMYIRRIFNSNILPVN</sequence>
<accession>A0AAE0S135</accession>
<dbReference type="InterPro" id="IPR011335">
    <property type="entry name" value="Restrct_endonuc-II-like"/>
</dbReference>
<protein>
    <recommendedName>
        <fullName evidence="6">ERCC4 domain-containing protein</fullName>
    </recommendedName>
</protein>
<evidence type="ECO:0000313" key="7">
    <source>
        <dbReference type="EMBL" id="KAK3583332.1"/>
    </source>
</evidence>
<dbReference type="GO" id="GO:0004518">
    <property type="term" value="F:nuclease activity"/>
    <property type="evidence" value="ECO:0007669"/>
    <property type="project" value="InterPro"/>
</dbReference>
<dbReference type="InterPro" id="IPR006166">
    <property type="entry name" value="ERCC4_domain"/>
</dbReference>
<dbReference type="GO" id="GO:0000400">
    <property type="term" value="F:four-way junction DNA binding"/>
    <property type="evidence" value="ECO:0007669"/>
    <property type="project" value="TreeGrafter"/>
</dbReference>
<dbReference type="GO" id="GO:0009378">
    <property type="term" value="F:four-way junction helicase activity"/>
    <property type="evidence" value="ECO:0007669"/>
    <property type="project" value="TreeGrafter"/>
</dbReference>
<evidence type="ECO:0000256" key="1">
    <source>
        <dbReference type="ARBA" id="ARBA00022741"/>
    </source>
</evidence>
<feature type="compositionally biased region" description="Basic and acidic residues" evidence="5">
    <location>
        <begin position="1596"/>
        <end position="1606"/>
    </location>
</feature>
<feature type="region of interest" description="Disordered" evidence="5">
    <location>
        <begin position="730"/>
        <end position="754"/>
    </location>
</feature>
<feature type="domain" description="ERCC4" evidence="6">
    <location>
        <begin position="1773"/>
        <end position="1856"/>
    </location>
</feature>
<dbReference type="Gene3D" id="3.40.50.10130">
    <property type="match status" value="1"/>
</dbReference>
<gene>
    <name evidence="7" type="ORF">CHS0354_038943</name>
</gene>
<keyword evidence="2" id="KW-0378">Hydrolase</keyword>
<dbReference type="Pfam" id="PF02732">
    <property type="entry name" value="ERCC4"/>
    <property type="match status" value="1"/>
</dbReference>
<keyword evidence="8" id="KW-1185">Reference proteome</keyword>
<reference evidence="7" key="3">
    <citation type="submission" date="2023-05" db="EMBL/GenBank/DDBJ databases">
        <authorList>
            <person name="Smith C.H."/>
        </authorList>
    </citation>
    <scope>NUCLEOTIDE SEQUENCE</scope>
    <source>
        <strain evidence="7">CHS0354</strain>
        <tissue evidence="7">Mantle</tissue>
    </source>
</reference>
<dbReference type="GO" id="GO:0043138">
    <property type="term" value="F:3'-5' DNA helicase activity"/>
    <property type="evidence" value="ECO:0007669"/>
    <property type="project" value="TreeGrafter"/>
</dbReference>
<keyword evidence="1" id="KW-0547">Nucleotide-binding</keyword>
<evidence type="ECO:0000259" key="6">
    <source>
        <dbReference type="SMART" id="SM00891"/>
    </source>
</evidence>
<dbReference type="Proteomes" id="UP001195483">
    <property type="component" value="Unassembled WGS sequence"/>
</dbReference>
<dbReference type="SMART" id="SM00891">
    <property type="entry name" value="ERCC4"/>
    <property type="match status" value="1"/>
</dbReference>
<dbReference type="CDD" id="cd20077">
    <property type="entry name" value="XPF_nuclease_FANCM"/>
    <property type="match status" value="1"/>
</dbReference>